<dbReference type="AlphaFoldDB" id="A0A0J7K774"/>
<organism evidence="1 2">
    <name type="scientific">Lasius niger</name>
    <name type="common">Black garden ant</name>
    <dbReference type="NCBI Taxonomy" id="67767"/>
    <lineage>
        <taxon>Eukaryota</taxon>
        <taxon>Metazoa</taxon>
        <taxon>Ecdysozoa</taxon>
        <taxon>Arthropoda</taxon>
        <taxon>Hexapoda</taxon>
        <taxon>Insecta</taxon>
        <taxon>Pterygota</taxon>
        <taxon>Neoptera</taxon>
        <taxon>Endopterygota</taxon>
        <taxon>Hymenoptera</taxon>
        <taxon>Apocrita</taxon>
        <taxon>Aculeata</taxon>
        <taxon>Formicoidea</taxon>
        <taxon>Formicidae</taxon>
        <taxon>Formicinae</taxon>
        <taxon>Lasius</taxon>
        <taxon>Lasius</taxon>
    </lineage>
</organism>
<gene>
    <name evidence="1" type="ORF">RF55_15036</name>
</gene>
<comment type="caution">
    <text evidence="1">The sequence shown here is derived from an EMBL/GenBank/DDBJ whole genome shotgun (WGS) entry which is preliminary data.</text>
</comment>
<reference evidence="1 2" key="1">
    <citation type="submission" date="2015-04" db="EMBL/GenBank/DDBJ databases">
        <title>Lasius niger genome sequencing.</title>
        <authorList>
            <person name="Konorov E.A."/>
            <person name="Nikitin M.A."/>
            <person name="Kirill M.V."/>
            <person name="Chang P."/>
        </authorList>
    </citation>
    <scope>NUCLEOTIDE SEQUENCE [LARGE SCALE GENOMIC DNA]</scope>
    <source>
        <tissue evidence="1">Whole</tissue>
    </source>
</reference>
<dbReference type="PaxDb" id="67767-A0A0J7K774"/>
<sequence>GRKSSDSDSDPTWRPYWIGKKEEERRRKEVRPALILRIRRFSKPNGKSFWKIVRTGSRVKARKSPNSSKRAPKSPILESLTCPIDAKLLASIRDPNIDISPFEPGDFIMENSDLGEKYPPLLWRIDGKTILQKFEPFELDGKTLYRSKATYAGFCTQNRHLCQRAPVKICQQSSSEVIVEFSNETSEAFGLQILAVILDCDIVL</sequence>
<protein>
    <submittedName>
        <fullName evidence="1">Glutamine and serine-rich protein 1</fullName>
    </submittedName>
</protein>
<dbReference type="Proteomes" id="UP000036403">
    <property type="component" value="Unassembled WGS sequence"/>
</dbReference>
<accession>A0A0J7K774</accession>
<dbReference type="OrthoDB" id="309640at2759"/>
<name>A0A0J7K774_LASNI</name>
<dbReference type="EMBL" id="LBMM01012637">
    <property type="protein sequence ID" value="KMQ86089.1"/>
    <property type="molecule type" value="Genomic_DNA"/>
</dbReference>
<feature type="non-terminal residue" evidence="1">
    <location>
        <position position="1"/>
    </location>
</feature>
<keyword evidence="2" id="KW-1185">Reference proteome</keyword>
<evidence type="ECO:0000313" key="1">
    <source>
        <dbReference type="EMBL" id="KMQ86089.1"/>
    </source>
</evidence>
<evidence type="ECO:0000313" key="2">
    <source>
        <dbReference type="Proteomes" id="UP000036403"/>
    </source>
</evidence>
<proteinExistence type="predicted"/>